<dbReference type="AlphaFoldDB" id="A0A147K686"/>
<dbReference type="InterPro" id="IPR036513">
    <property type="entry name" value="STAS_dom_sf"/>
</dbReference>
<gene>
    <name evidence="3" type="ORF">Q75_12690</name>
</gene>
<dbReference type="Pfam" id="PF01740">
    <property type="entry name" value="STAS"/>
    <property type="match status" value="1"/>
</dbReference>
<dbReference type="SUPFAM" id="SSF52091">
    <property type="entry name" value="SpoIIaa-like"/>
    <property type="match status" value="1"/>
</dbReference>
<dbReference type="Proteomes" id="UP000074108">
    <property type="component" value="Unassembled WGS sequence"/>
</dbReference>
<reference evidence="3 4" key="1">
    <citation type="journal article" date="2016" name="Front. Microbiol.">
        <title>Microevolution Analysis of Bacillus coahuilensis Unveils Differences in Phosphorus Acquisition Strategies and Their Regulation.</title>
        <authorList>
            <person name="Gomez-Lunar Z."/>
            <person name="Hernandez-Gonzalez I."/>
            <person name="Rodriguez-Torres M.D."/>
            <person name="Souza V."/>
            <person name="Olmedo-Alvarez G."/>
        </authorList>
    </citation>
    <scope>NUCLEOTIDE SEQUENCE [LARGE SCALE GENOMIC DNA]</scope>
    <source>
        <strain evidence="4">p1.1.43</strain>
    </source>
</reference>
<dbReference type="PATRIC" id="fig|1150625.3.peg.2667"/>
<dbReference type="OrthoDB" id="9800154at2"/>
<comment type="caution">
    <text evidence="3">The sequence shown here is derived from an EMBL/GenBank/DDBJ whole genome shotgun (WGS) entry which is preliminary data.</text>
</comment>
<accession>A0A147K686</accession>
<protein>
    <submittedName>
        <fullName evidence="3">RsbT co-antagonist protein RsbRB</fullName>
    </submittedName>
</protein>
<dbReference type="InterPro" id="IPR051932">
    <property type="entry name" value="Bact_StressResp_Reg"/>
</dbReference>
<name>A0A147K686_9BACI</name>
<dbReference type="Gene3D" id="3.30.750.24">
    <property type="entry name" value="STAS domain"/>
    <property type="match status" value="1"/>
</dbReference>
<organism evidence="3 4">
    <name type="scientific">Bacillus coahuilensis p1.1.43</name>
    <dbReference type="NCBI Taxonomy" id="1150625"/>
    <lineage>
        <taxon>Bacteria</taxon>
        <taxon>Bacillati</taxon>
        <taxon>Bacillota</taxon>
        <taxon>Bacilli</taxon>
        <taxon>Bacillales</taxon>
        <taxon>Bacillaceae</taxon>
        <taxon>Bacillus</taxon>
    </lineage>
</organism>
<sequence length="275" mass="32627">MPENLYQYFIDQTWKLTENWYDSLDKGETKGVYSSTDPFVIEIIKQQNYEFHKRFSRVFIDDELDFERNFEDWIIEIAEDEQHLNTPIHHILKEFFRTQEQYLDLFYTYIREYPKRYSKDEENRFLHLITDTYAKVITWFTREHFTYSERKLQAQQELIHELSTPIIKLNHNTAILPLIGDIDTTRSKRLVEHTLEQCARKKISHLFIDLSGVMIVDTMVAAQLFQVIESLRLIGVQSTLSGIRPEIAQTAVQLGIDFTQVTISSTLEHAINLNI</sequence>
<evidence type="ECO:0000259" key="2">
    <source>
        <dbReference type="PROSITE" id="PS50801"/>
    </source>
</evidence>
<dbReference type="PANTHER" id="PTHR33745:SF3">
    <property type="entry name" value="RSBT CO-ANTAGONIST PROTEIN RSBRC"/>
    <property type="match status" value="1"/>
</dbReference>
<dbReference type="PROSITE" id="PS50801">
    <property type="entry name" value="STAS"/>
    <property type="match status" value="1"/>
</dbReference>
<dbReference type="PANTHER" id="PTHR33745">
    <property type="entry name" value="RSBT ANTAGONIST PROTEIN RSBS-RELATED"/>
    <property type="match status" value="1"/>
</dbReference>
<keyword evidence="4" id="KW-1185">Reference proteome</keyword>
<evidence type="ECO:0000313" key="3">
    <source>
        <dbReference type="EMBL" id="KUP05373.1"/>
    </source>
</evidence>
<keyword evidence="1" id="KW-0597">Phosphoprotein</keyword>
<proteinExistence type="predicted"/>
<dbReference type="CDD" id="cd07041">
    <property type="entry name" value="STAS_RsbR_RsbS_like"/>
    <property type="match status" value="1"/>
</dbReference>
<dbReference type="EMBL" id="LDYG01000039">
    <property type="protein sequence ID" value="KUP05373.1"/>
    <property type="molecule type" value="Genomic_DNA"/>
</dbReference>
<evidence type="ECO:0000313" key="4">
    <source>
        <dbReference type="Proteomes" id="UP000074108"/>
    </source>
</evidence>
<evidence type="ECO:0000256" key="1">
    <source>
        <dbReference type="ARBA" id="ARBA00022553"/>
    </source>
</evidence>
<dbReference type="RefSeq" id="WP_010174564.1">
    <property type="nucleotide sequence ID" value="NZ_LDYG01000039.1"/>
</dbReference>
<feature type="domain" description="STAS" evidence="2">
    <location>
        <begin position="163"/>
        <end position="274"/>
    </location>
</feature>
<dbReference type="STRING" id="1150625.Q75_12690"/>
<dbReference type="InterPro" id="IPR002645">
    <property type="entry name" value="STAS_dom"/>
</dbReference>